<dbReference type="EMBL" id="KV748252">
    <property type="protein sequence ID" value="OCK88006.1"/>
    <property type="molecule type" value="Genomic_DNA"/>
</dbReference>
<name>A0ACC8ENN9_9PEZI</name>
<dbReference type="Proteomes" id="UP000250078">
    <property type="component" value="Unassembled WGS sequence"/>
</dbReference>
<evidence type="ECO:0000313" key="1">
    <source>
        <dbReference type="EMBL" id="OCK88006.1"/>
    </source>
</evidence>
<keyword evidence="1" id="KW-0489">Methyltransferase</keyword>
<protein>
    <submittedName>
        <fullName evidence="1">S-adenosyl-L-methionine-dependent methyltransferase</fullName>
    </submittedName>
</protein>
<gene>
    <name evidence="1" type="ORF">K441DRAFT_333452</name>
</gene>
<proteinExistence type="predicted"/>
<sequence>MSQGSPYIHGHHSSVLRSHSWRTASNSCPYLIPHITPNARILDVGCGPGTITCDFGRLAPQGSAIGVDASADVLEGARKFASENGVQNVSFMVGDIYNLQFLDGSFDIVHVHQVLQHIADPVRGLRELRRVTKSGGIVACREVDYAATTWYPDIPGMAEWLDLYERVAREQGGDPNIGRRLQAVAREAGFQRSDVVTSVGTWCFSTPEELEFWCGMWADRVLNSDFRKYAIDGGYASEAELERSVACWKAFAREEDGWYTMIHGQIICRV</sequence>
<keyword evidence="1" id="KW-0808">Transferase</keyword>
<reference evidence="1 2" key="1">
    <citation type="journal article" date="2016" name="Nat. Commun.">
        <title>Ectomycorrhizal ecology is imprinted in the genome of the dominant symbiotic fungus Cenococcum geophilum.</title>
        <authorList>
            <consortium name="DOE Joint Genome Institute"/>
            <person name="Peter M."/>
            <person name="Kohler A."/>
            <person name="Ohm R.A."/>
            <person name="Kuo A."/>
            <person name="Krutzmann J."/>
            <person name="Morin E."/>
            <person name="Arend M."/>
            <person name="Barry K.W."/>
            <person name="Binder M."/>
            <person name="Choi C."/>
            <person name="Clum A."/>
            <person name="Copeland A."/>
            <person name="Grisel N."/>
            <person name="Haridas S."/>
            <person name="Kipfer T."/>
            <person name="LaButti K."/>
            <person name="Lindquist E."/>
            <person name="Lipzen A."/>
            <person name="Maire R."/>
            <person name="Meier B."/>
            <person name="Mihaltcheva S."/>
            <person name="Molinier V."/>
            <person name="Murat C."/>
            <person name="Poggeler S."/>
            <person name="Quandt C.A."/>
            <person name="Sperisen C."/>
            <person name="Tritt A."/>
            <person name="Tisserant E."/>
            <person name="Crous P.W."/>
            <person name="Henrissat B."/>
            <person name="Nehls U."/>
            <person name="Egli S."/>
            <person name="Spatafora J.W."/>
            <person name="Grigoriev I.V."/>
            <person name="Martin F.M."/>
        </authorList>
    </citation>
    <scope>NUCLEOTIDE SEQUENCE [LARGE SCALE GENOMIC DNA]</scope>
    <source>
        <strain evidence="1 2">1.58</strain>
    </source>
</reference>
<organism evidence="1 2">
    <name type="scientific">Cenococcum geophilum 1.58</name>
    <dbReference type="NCBI Taxonomy" id="794803"/>
    <lineage>
        <taxon>Eukaryota</taxon>
        <taxon>Fungi</taxon>
        <taxon>Dikarya</taxon>
        <taxon>Ascomycota</taxon>
        <taxon>Pezizomycotina</taxon>
        <taxon>Dothideomycetes</taxon>
        <taxon>Pleosporomycetidae</taxon>
        <taxon>Gloniales</taxon>
        <taxon>Gloniaceae</taxon>
        <taxon>Cenococcum</taxon>
    </lineage>
</organism>
<accession>A0ACC8ENN9</accession>
<keyword evidence="2" id="KW-1185">Reference proteome</keyword>
<evidence type="ECO:0000313" key="2">
    <source>
        <dbReference type="Proteomes" id="UP000250078"/>
    </source>
</evidence>